<reference evidence="9" key="1">
    <citation type="submission" date="2023-07" db="EMBL/GenBank/DDBJ databases">
        <title>30 novel species of actinomycetes from the DSMZ collection.</title>
        <authorList>
            <person name="Nouioui I."/>
        </authorList>
    </citation>
    <scope>NUCLEOTIDE SEQUENCE [LARGE SCALE GENOMIC DNA]</scope>
    <source>
        <strain evidence="9">DSM 44938</strain>
    </source>
</reference>
<keyword evidence="9" id="KW-1185">Reference proteome</keyword>
<dbReference type="SUPFAM" id="SSF55961">
    <property type="entry name" value="Bet v1-like"/>
    <property type="match status" value="1"/>
</dbReference>
<dbReference type="InterPro" id="IPR036922">
    <property type="entry name" value="Rieske_2Fe-2S_sf"/>
</dbReference>
<evidence type="ECO:0000256" key="1">
    <source>
        <dbReference type="ARBA" id="ARBA00001962"/>
    </source>
</evidence>
<evidence type="ECO:0000259" key="7">
    <source>
        <dbReference type="PROSITE" id="PS51296"/>
    </source>
</evidence>
<dbReference type="InterPro" id="IPR015879">
    <property type="entry name" value="Ring_hydroxy_dOase_asu_C_dom"/>
</dbReference>
<dbReference type="Pfam" id="PF00848">
    <property type="entry name" value="Ring_hydroxyl_A"/>
    <property type="match status" value="1"/>
</dbReference>
<accession>A0ABU2MQU7</accession>
<comment type="cofactor">
    <cofactor evidence="1">
        <name>Fe cation</name>
        <dbReference type="ChEBI" id="CHEBI:24875"/>
    </cofactor>
</comment>
<feature type="domain" description="Rieske" evidence="7">
    <location>
        <begin position="1"/>
        <end position="57"/>
    </location>
</feature>
<dbReference type="SUPFAM" id="SSF50022">
    <property type="entry name" value="ISP domain"/>
    <property type="match status" value="1"/>
</dbReference>
<comment type="caution">
    <text evidence="8">The sequence shown here is derived from an EMBL/GenBank/DDBJ whole genome shotgun (WGS) entry which is preliminary data.</text>
</comment>
<dbReference type="PANTHER" id="PTHR43756">
    <property type="entry name" value="CHOLINE MONOOXYGENASE, CHLOROPLASTIC"/>
    <property type="match status" value="1"/>
</dbReference>
<evidence type="ECO:0000256" key="5">
    <source>
        <dbReference type="ARBA" id="ARBA00023004"/>
    </source>
</evidence>
<dbReference type="InterPro" id="IPR017941">
    <property type="entry name" value="Rieske_2Fe-2S"/>
</dbReference>
<evidence type="ECO:0000256" key="2">
    <source>
        <dbReference type="ARBA" id="ARBA00022714"/>
    </source>
</evidence>
<evidence type="ECO:0000313" key="9">
    <source>
        <dbReference type="Proteomes" id="UP001183246"/>
    </source>
</evidence>
<keyword evidence="2" id="KW-0001">2Fe-2S</keyword>
<dbReference type="Gene3D" id="3.90.380.10">
    <property type="entry name" value="Naphthalene 1,2-dioxygenase Alpha Subunit, Chain A, domain 1"/>
    <property type="match status" value="1"/>
</dbReference>
<dbReference type="PANTHER" id="PTHR43756:SF5">
    <property type="entry name" value="CHOLINE MONOOXYGENASE, CHLOROPLASTIC"/>
    <property type="match status" value="1"/>
</dbReference>
<evidence type="ECO:0000313" key="8">
    <source>
        <dbReference type="EMBL" id="MDT0343991.1"/>
    </source>
</evidence>
<keyword evidence="6" id="KW-0411">Iron-sulfur</keyword>
<evidence type="ECO:0000256" key="4">
    <source>
        <dbReference type="ARBA" id="ARBA00023002"/>
    </source>
</evidence>
<protein>
    <submittedName>
        <fullName evidence="8">SRPBCC family protein</fullName>
    </submittedName>
</protein>
<keyword evidence="5" id="KW-0408">Iron</keyword>
<evidence type="ECO:0000256" key="3">
    <source>
        <dbReference type="ARBA" id="ARBA00022723"/>
    </source>
</evidence>
<sequence length="289" mass="31800">MRAGCSVRARAIRCAYHAWVYRLDGSLRNAPRFDLPDDEDLGLLPVRSAVWHGWLFVNAAGDAEPLETVTGNLGSYLDAYDPAALVTVATRRYEVAANWKLIFENYLECYHCPSVHPELSRVQRTAGGEDFPATGAWFGGLLDLRNSARSMSLDGSGSDWVFPRLDEDRARQVCYHGLLPGLFVTALHDYLVTHRLEPLAAGRTRVVCEWLFPEELLSRGTDPAYAVDFWHTTNAQDWAACESTQRGVSHPRYVPGPLAPHEGALRAFHRWLADACGPGAAGPVPGGAA</sequence>
<gene>
    <name evidence="8" type="ORF">RM590_15395</name>
</gene>
<keyword evidence="3" id="KW-0479">Metal-binding</keyword>
<dbReference type="PROSITE" id="PS51296">
    <property type="entry name" value="RIESKE"/>
    <property type="match status" value="1"/>
</dbReference>
<keyword evidence="4" id="KW-0560">Oxidoreductase</keyword>
<organism evidence="8 9">
    <name type="scientific">Streptomyces litchfieldiae</name>
    <dbReference type="NCBI Taxonomy" id="3075543"/>
    <lineage>
        <taxon>Bacteria</taxon>
        <taxon>Bacillati</taxon>
        <taxon>Actinomycetota</taxon>
        <taxon>Actinomycetes</taxon>
        <taxon>Kitasatosporales</taxon>
        <taxon>Streptomycetaceae</taxon>
        <taxon>Streptomyces</taxon>
    </lineage>
</organism>
<proteinExistence type="predicted"/>
<name>A0ABU2MQU7_9ACTN</name>
<evidence type="ECO:0000256" key="6">
    <source>
        <dbReference type="ARBA" id="ARBA00023014"/>
    </source>
</evidence>
<dbReference type="Proteomes" id="UP001183246">
    <property type="component" value="Unassembled WGS sequence"/>
</dbReference>
<dbReference type="Gene3D" id="2.102.10.10">
    <property type="entry name" value="Rieske [2Fe-2S] iron-sulphur domain"/>
    <property type="match status" value="1"/>
</dbReference>
<dbReference type="InterPro" id="IPR001663">
    <property type="entry name" value="Rng_hydr_dOase-A"/>
</dbReference>
<dbReference type="EMBL" id="JAVREL010000008">
    <property type="protein sequence ID" value="MDT0343991.1"/>
    <property type="molecule type" value="Genomic_DNA"/>
</dbReference>